<evidence type="ECO:0000256" key="7">
    <source>
        <dbReference type="ARBA" id="ARBA00022989"/>
    </source>
</evidence>
<sequence>MLKTILMILEVLVSIGLITTILMQSGRASGLSGAIAGGAQALLGKKKGLDEFLGKVSMVLAAAFLIITMLITVIE</sequence>
<dbReference type="PANTHER" id="PTHR34182">
    <property type="entry name" value="PROTEIN-EXPORT MEMBRANE PROTEIN SECG"/>
    <property type="match status" value="1"/>
</dbReference>
<dbReference type="KEGG" id="tpz:Tph_c06790"/>
<evidence type="ECO:0000256" key="5">
    <source>
        <dbReference type="ARBA" id="ARBA00022692"/>
    </source>
</evidence>
<dbReference type="GO" id="GO:0065002">
    <property type="term" value="P:intracellular protein transmembrane transport"/>
    <property type="evidence" value="ECO:0007669"/>
    <property type="project" value="TreeGrafter"/>
</dbReference>
<keyword evidence="3 10" id="KW-0813">Transport</keyword>
<dbReference type="Pfam" id="PF03840">
    <property type="entry name" value="SecG"/>
    <property type="match status" value="1"/>
</dbReference>
<evidence type="ECO:0000256" key="6">
    <source>
        <dbReference type="ARBA" id="ARBA00022927"/>
    </source>
</evidence>
<keyword evidence="4 10" id="KW-1003">Cell membrane</keyword>
<dbReference type="GO" id="GO:0009306">
    <property type="term" value="P:protein secretion"/>
    <property type="evidence" value="ECO:0007669"/>
    <property type="project" value="UniProtKB-UniRule"/>
</dbReference>
<gene>
    <name evidence="11" type="primary">secG</name>
    <name evidence="11" type="ordered locus">Tph_c06790</name>
</gene>
<dbReference type="HOGENOM" id="CLU_094156_6_2_9"/>
<evidence type="ECO:0000313" key="12">
    <source>
        <dbReference type="Proteomes" id="UP000000467"/>
    </source>
</evidence>
<keyword evidence="6 10" id="KW-0653">Protein transport</keyword>
<reference evidence="11 12" key="1">
    <citation type="journal article" date="2012" name="BMC Genomics">
        <title>Genome-guided analysis of physiological and morphological traits of the fermentative acetate oxidizer Thermacetogenium phaeum.</title>
        <authorList>
            <person name="Oehler D."/>
            <person name="Poehlein A."/>
            <person name="Leimbach A."/>
            <person name="Muller N."/>
            <person name="Daniel R."/>
            <person name="Gottschalk G."/>
            <person name="Schink B."/>
        </authorList>
    </citation>
    <scope>NUCLEOTIDE SEQUENCE [LARGE SCALE GENOMIC DNA]</scope>
    <source>
        <strain evidence="12">ATCC BAA-254 / DSM 26808 / PB</strain>
    </source>
</reference>
<evidence type="ECO:0000256" key="10">
    <source>
        <dbReference type="RuleBase" id="RU365087"/>
    </source>
</evidence>
<comment type="subcellular location">
    <subcellularLocation>
        <location evidence="1 10">Cell membrane</location>
        <topology evidence="1 10">Multi-pass membrane protein</topology>
    </subcellularLocation>
</comment>
<dbReference type="InterPro" id="IPR004692">
    <property type="entry name" value="SecG"/>
</dbReference>
<keyword evidence="8 10" id="KW-0811">Translocation</keyword>
<dbReference type="STRING" id="1089553.Tph_c06790"/>
<dbReference type="RefSeq" id="WP_015049830.1">
    <property type="nucleotide sequence ID" value="NC_018870.1"/>
</dbReference>
<dbReference type="GO" id="GO:0005886">
    <property type="term" value="C:plasma membrane"/>
    <property type="evidence" value="ECO:0007669"/>
    <property type="project" value="UniProtKB-SubCell"/>
</dbReference>
<evidence type="ECO:0000256" key="1">
    <source>
        <dbReference type="ARBA" id="ARBA00004651"/>
    </source>
</evidence>
<dbReference type="PANTHER" id="PTHR34182:SF1">
    <property type="entry name" value="PROTEIN-EXPORT MEMBRANE PROTEIN SECG"/>
    <property type="match status" value="1"/>
</dbReference>
<evidence type="ECO:0000256" key="9">
    <source>
        <dbReference type="ARBA" id="ARBA00023136"/>
    </source>
</evidence>
<keyword evidence="9 10" id="KW-0472">Membrane</keyword>
<dbReference type="NCBIfam" id="TIGR00810">
    <property type="entry name" value="secG"/>
    <property type="match status" value="1"/>
</dbReference>
<dbReference type="PRINTS" id="PR01651">
    <property type="entry name" value="SECGEXPORT"/>
</dbReference>
<keyword evidence="5 10" id="KW-0812">Transmembrane</keyword>
<evidence type="ECO:0000256" key="3">
    <source>
        <dbReference type="ARBA" id="ARBA00022448"/>
    </source>
</evidence>
<dbReference type="eggNOG" id="COG1314">
    <property type="taxonomic scope" value="Bacteria"/>
</dbReference>
<evidence type="ECO:0000256" key="2">
    <source>
        <dbReference type="ARBA" id="ARBA00008445"/>
    </source>
</evidence>
<dbReference type="GO" id="GO:0015450">
    <property type="term" value="F:protein-transporting ATPase activity"/>
    <property type="evidence" value="ECO:0007669"/>
    <property type="project" value="UniProtKB-UniRule"/>
</dbReference>
<feature type="transmembrane region" description="Helical" evidence="10">
    <location>
        <begin position="52"/>
        <end position="74"/>
    </location>
</feature>
<evidence type="ECO:0000313" key="11">
    <source>
        <dbReference type="EMBL" id="AFV10913.1"/>
    </source>
</evidence>
<dbReference type="EMBL" id="CP003732">
    <property type="protein sequence ID" value="AFV10913.1"/>
    <property type="molecule type" value="Genomic_DNA"/>
</dbReference>
<organism evidence="11 12">
    <name type="scientific">Thermacetogenium phaeum (strain ATCC BAA-254 / DSM 26808 / PB)</name>
    <dbReference type="NCBI Taxonomy" id="1089553"/>
    <lineage>
        <taxon>Bacteria</taxon>
        <taxon>Bacillati</taxon>
        <taxon>Bacillota</taxon>
        <taxon>Clostridia</taxon>
        <taxon>Thermoanaerobacterales</taxon>
        <taxon>Thermoanaerobacteraceae</taxon>
        <taxon>Thermacetogenium</taxon>
    </lineage>
</organism>
<dbReference type="AlphaFoldDB" id="K4LDL8"/>
<accession>K4LDL8</accession>
<name>K4LDL8_THEPS</name>
<comment type="caution">
    <text evidence="10">Lacks conserved residue(s) required for the propagation of feature annotation.</text>
</comment>
<evidence type="ECO:0000256" key="4">
    <source>
        <dbReference type="ARBA" id="ARBA00022475"/>
    </source>
</evidence>
<evidence type="ECO:0000256" key="8">
    <source>
        <dbReference type="ARBA" id="ARBA00023010"/>
    </source>
</evidence>
<dbReference type="GO" id="GO:0043952">
    <property type="term" value="P:protein transport by the Sec complex"/>
    <property type="evidence" value="ECO:0007669"/>
    <property type="project" value="TreeGrafter"/>
</dbReference>
<proteinExistence type="inferred from homology"/>
<keyword evidence="12" id="KW-1185">Reference proteome</keyword>
<keyword evidence="7 10" id="KW-1133">Transmembrane helix</keyword>
<comment type="similarity">
    <text evidence="2 10">Belongs to the SecG family.</text>
</comment>
<dbReference type="Proteomes" id="UP000000467">
    <property type="component" value="Chromosome"/>
</dbReference>
<comment type="function">
    <text evidence="10">Involved in protein export. Participates in an early event of protein translocation.</text>
</comment>
<protein>
    <recommendedName>
        <fullName evidence="10">Protein-export membrane protein SecG</fullName>
    </recommendedName>
</protein>